<sequence length="134" mass="15112">MVQSRLIRVLLSLGICLACMTDFTFEDEQAPQHIAYSAPSTLPSPVMRVNHCLLVRVDALTVATWFNVIWNAFHMQFYTVLRSQNLHSRGELQPSDVVGSVSPRREPRFDGGHFIGCRCRCDLCLMTIRTGPST</sequence>
<feature type="signal peptide" evidence="1">
    <location>
        <begin position="1"/>
        <end position="18"/>
    </location>
</feature>
<feature type="chain" id="PRO_5043317616" description="Secreted protein" evidence="1">
    <location>
        <begin position="19"/>
        <end position="134"/>
    </location>
</feature>
<dbReference type="EMBL" id="JASBNA010000011">
    <property type="protein sequence ID" value="KAK7688314.1"/>
    <property type="molecule type" value="Genomic_DNA"/>
</dbReference>
<accession>A0AAW0GE76</accession>
<gene>
    <name evidence="2" type="ORF">QCA50_008686</name>
</gene>
<protein>
    <recommendedName>
        <fullName evidence="4">Secreted protein</fullName>
    </recommendedName>
</protein>
<comment type="caution">
    <text evidence="2">The sequence shown here is derived from an EMBL/GenBank/DDBJ whole genome shotgun (WGS) entry which is preliminary data.</text>
</comment>
<keyword evidence="3" id="KW-1185">Reference proteome</keyword>
<proteinExistence type="predicted"/>
<dbReference type="AlphaFoldDB" id="A0AAW0GE76"/>
<reference evidence="2 3" key="1">
    <citation type="submission" date="2022-09" db="EMBL/GenBank/DDBJ databases">
        <authorList>
            <person name="Palmer J.M."/>
        </authorList>
    </citation>
    <scope>NUCLEOTIDE SEQUENCE [LARGE SCALE GENOMIC DNA]</scope>
    <source>
        <strain evidence="2 3">DSM 7382</strain>
    </source>
</reference>
<evidence type="ECO:0000313" key="3">
    <source>
        <dbReference type="Proteomes" id="UP001385951"/>
    </source>
</evidence>
<evidence type="ECO:0000256" key="1">
    <source>
        <dbReference type="SAM" id="SignalP"/>
    </source>
</evidence>
<evidence type="ECO:0008006" key="4">
    <source>
        <dbReference type="Google" id="ProtNLM"/>
    </source>
</evidence>
<organism evidence="2 3">
    <name type="scientific">Cerrena zonata</name>
    <dbReference type="NCBI Taxonomy" id="2478898"/>
    <lineage>
        <taxon>Eukaryota</taxon>
        <taxon>Fungi</taxon>
        <taxon>Dikarya</taxon>
        <taxon>Basidiomycota</taxon>
        <taxon>Agaricomycotina</taxon>
        <taxon>Agaricomycetes</taxon>
        <taxon>Polyporales</taxon>
        <taxon>Cerrenaceae</taxon>
        <taxon>Cerrena</taxon>
    </lineage>
</organism>
<evidence type="ECO:0000313" key="2">
    <source>
        <dbReference type="EMBL" id="KAK7688314.1"/>
    </source>
</evidence>
<name>A0AAW0GE76_9APHY</name>
<dbReference type="Proteomes" id="UP001385951">
    <property type="component" value="Unassembled WGS sequence"/>
</dbReference>
<keyword evidence="1" id="KW-0732">Signal</keyword>